<feature type="domain" description="GGDEF" evidence="7">
    <location>
        <begin position="572"/>
        <end position="705"/>
    </location>
</feature>
<dbReference type="NCBIfam" id="TIGR00229">
    <property type="entry name" value="sensory_box"/>
    <property type="match status" value="1"/>
</dbReference>
<dbReference type="InterPro" id="IPR035965">
    <property type="entry name" value="PAS-like_dom_sf"/>
</dbReference>
<evidence type="ECO:0000256" key="1">
    <source>
        <dbReference type="SAM" id="Coils"/>
    </source>
</evidence>
<dbReference type="InterPro" id="IPR000014">
    <property type="entry name" value="PAS"/>
</dbReference>
<dbReference type="SMART" id="SM00086">
    <property type="entry name" value="PAC"/>
    <property type="match status" value="1"/>
</dbReference>
<dbReference type="SUPFAM" id="SSF55073">
    <property type="entry name" value="Nucleotide cyclase"/>
    <property type="match status" value="1"/>
</dbReference>
<keyword evidence="3" id="KW-0732">Signal</keyword>
<dbReference type="InterPro" id="IPR043128">
    <property type="entry name" value="Rev_trsase/Diguanyl_cyclase"/>
</dbReference>
<keyword evidence="2" id="KW-0812">Transmembrane</keyword>
<dbReference type="SUPFAM" id="SSF55785">
    <property type="entry name" value="PYP-like sensor domain (PAS domain)"/>
    <property type="match status" value="1"/>
</dbReference>
<feature type="domain" description="PAC" evidence="5">
    <location>
        <begin position="488"/>
        <end position="540"/>
    </location>
</feature>
<proteinExistence type="predicted"/>
<gene>
    <name evidence="8" type="ORF">JK636_07170</name>
</gene>
<dbReference type="InterPro" id="IPR000700">
    <property type="entry name" value="PAS-assoc_C"/>
</dbReference>
<evidence type="ECO:0000256" key="3">
    <source>
        <dbReference type="SAM" id="SignalP"/>
    </source>
</evidence>
<evidence type="ECO:0000256" key="2">
    <source>
        <dbReference type="SAM" id="Phobius"/>
    </source>
</evidence>
<dbReference type="InterPro" id="IPR001610">
    <property type="entry name" value="PAC"/>
</dbReference>
<dbReference type="CDD" id="cd01949">
    <property type="entry name" value="GGDEF"/>
    <property type="match status" value="1"/>
</dbReference>
<keyword evidence="2" id="KW-0472">Membrane</keyword>
<dbReference type="InterPro" id="IPR029787">
    <property type="entry name" value="Nucleotide_cyclase"/>
</dbReference>
<dbReference type="InterPro" id="IPR001633">
    <property type="entry name" value="EAL_dom"/>
</dbReference>
<dbReference type="Gene3D" id="3.30.70.270">
    <property type="match status" value="1"/>
</dbReference>
<dbReference type="Gene3D" id="3.30.450.20">
    <property type="entry name" value="PAS domain"/>
    <property type="match status" value="1"/>
</dbReference>
<dbReference type="EMBL" id="JAESWC010000002">
    <property type="protein sequence ID" value="MBL4935538.1"/>
    <property type="molecule type" value="Genomic_DNA"/>
</dbReference>
<dbReference type="Pfam" id="PF00990">
    <property type="entry name" value="GGDEF"/>
    <property type="match status" value="1"/>
</dbReference>
<dbReference type="CDD" id="cd00130">
    <property type="entry name" value="PAS"/>
    <property type="match status" value="1"/>
</dbReference>
<keyword evidence="2" id="KW-1133">Transmembrane helix</keyword>
<accession>A0ABS1T858</accession>
<evidence type="ECO:0000259" key="4">
    <source>
        <dbReference type="PROSITE" id="PS50112"/>
    </source>
</evidence>
<evidence type="ECO:0000259" key="7">
    <source>
        <dbReference type="PROSITE" id="PS50887"/>
    </source>
</evidence>
<feature type="domain" description="EAL" evidence="6">
    <location>
        <begin position="714"/>
        <end position="968"/>
    </location>
</feature>
<feature type="chain" id="PRO_5045558280" evidence="3">
    <location>
        <begin position="27"/>
        <end position="971"/>
    </location>
</feature>
<organism evidence="8 9">
    <name type="scientific">Clostridium rhizosphaerae</name>
    <dbReference type="NCBI Taxonomy" id="2803861"/>
    <lineage>
        <taxon>Bacteria</taxon>
        <taxon>Bacillati</taxon>
        <taxon>Bacillota</taxon>
        <taxon>Clostridia</taxon>
        <taxon>Eubacteriales</taxon>
        <taxon>Clostridiaceae</taxon>
        <taxon>Clostridium</taxon>
    </lineage>
</organism>
<dbReference type="SMART" id="SM00052">
    <property type="entry name" value="EAL"/>
    <property type="match status" value="1"/>
</dbReference>
<dbReference type="PROSITE" id="PS50112">
    <property type="entry name" value="PAS"/>
    <property type="match status" value="1"/>
</dbReference>
<dbReference type="NCBIfam" id="TIGR00254">
    <property type="entry name" value="GGDEF"/>
    <property type="match status" value="1"/>
</dbReference>
<dbReference type="InterPro" id="IPR013655">
    <property type="entry name" value="PAS_fold_3"/>
</dbReference>
<protein>
    <submittedName>
        <fullName evidence="8">EAL domain-containing protein</fullName>
    </submittedName>
</protein>
<dbReference type="PANTHER" id="PTHR44757">
    <property type="entry name" value="DIGUANYLATE CYCLASE DGCP"/>
    <property type="match status" value="1"/>
</dbReference>
<evidence type="ECO:0000313" key="9">
    <source>
        <dbReference type="Proteomes" id="UP000632377"/>
    </source>
</evidence>
<dbReference type="Proteomes" id="UP000632377">
    <property type="component" value="Unassembled WGS sequence"/>
</dbReference>
<dbReference type="PANTHER" id="PTHR44757:SF2">
    <property type="entry name" value="BIOFILM ARCHITECTURE MAINTENANCE PROTEIN MBAA"/>
    <property type="match status" value="1"/>
</dbReference>
<dbReference type="CDD" id="cd01948">
    <property type="entry name" value="EAL"/>
    <property type="match status" value="1"/>
</dbReference>
<dbReference type="SUPFAM" id="SSF141868">
    <property type="entry name" value="EAL domain-like"/>
    <property type="match status" value="1"/>
</dbReference>
<dbReference type="PROSITE" id="PS50883">
    <property type="entry name" value="EAL"/>
    <property type="match status" value="1"/>
</dbReference>
<reference evidence="8 9" key="1">
    <citation type="submission" date="2021-01" db="EMBL/GenBank/DDBJ databases">
        <title>Genome public.</title>
        <authorList>
            <person name="Liu C."/>
            <person name="Sun Q."/>
        </authorList>
    </citation>
    <scope>NUCLEOTIDE SEQUENCE [LARGE SCALE GENOMIC DNA]</scope>
    <source>
        <strain evidence="8 9">YIM B02515</strain>
    </source>
</reference>
<dbReference type="PROSITE" id="PS50887">
    <property type="entry name" value="GGDEF"/>
    <property type="match status" value="1"/>
</dbReference>
<dbReference type="Pfam" id="PF00563">
    <property type="entry name" value="EAL"/>
    <property type="match status" value="1"/>
</dbReference>
<name>A0ABS1T858_9CLOT</name>
<dbReference type="InterPro" id="IPR052155">
    <property type="entry name" value="Biofilm_reg_signaling"/>
</dbReference>
<dbReference type="InterPro" id="IPR000160">
    <property type="entry name" value="GGDEF_dom"/>
</dbReference>
<evidence type="ECO:0000259" key="6">
    <source>
        <dbReference type="PROSITE" id="PS50883"/>
    </source>
</evidence>
<dbReference type="SMART" id="SM00267">
    <property type="entry name" value="GGDEF"/>
    <property type="match status" value="1"/>
</dbReference>
<feature type="domain" description="PAS" evidence="4">
    <location>
        <begin position="415"/>
        <end position="485"/>
    </location>
</feature>
<dbReference type="PROSITE" id="PS50113">
    <property type="entry name" value="PAC"/>
    <property type="match status" value="1"/>
</dbReference>
<dbReference type="Pfam" id="PF08447">
    <property type="entry name" value="PAS_3"/>
    <property type="match status" value="1"/>
</dbReference>
<sequence length="971" mass="111268">MKKIKLFICIFFLVIFAAFKSSSVDAAEVKNILVIHSYNEGFAWTNSVSKGINSVFDTGYINVNIKYDYMDLKENSSADYLDNFYNLQKMKYSNIKFDAIIASDNGAMDYLIKYGDKLFPNTPVVFCGINEINPSILLDKPQYKIVKENLEVEEMIKNILSILPNTTTFNVYGSNTNSGKNDFNHIKAISSKFTNEYKFNFYENTPIEKVKDDIRSSNKNTAFIFVTDPFLDESGHYRYINNLKDDIFKNSPVPLFSFWDFDLGYGTIGGKITSGFYQGEEAAKIALKIISGSPLQSILQVSESPNKYMFDYAQLKNFKINPKVLPKGSIIINENYSFFQRYKWLVIGAVVVFLFLITIISLLSVIINQKRKNEIELNNSYEELSAVHEELTATEEELRAQYEELQENEEIIRNSEERYRLAIEGANDAIWEWNLVNNSFFISEKWTEITGHDIFSNFKDIYSKYIYPADKASVEKDLNEALNNNKIYKSEFRITAKDGSIKWLANRGKLLTNSNGRALKIAGSITDITERKLSEKQIKQIAYFDVVTNLPNRYYFMQKFKEILSSKCLCNKNSALMFLDLDEFKRINDTLGHDKGDYLLKEIAIRLNDSIPLNSIAGRFGGDEFLVLIPEFDDIKELEVICNNLLNMFKEPFIIDGALNYVTTSIGISIAPIDGEKPEVLLKNADTAMYRAKEQGKNQYCFFSYSMGKELVKKITIENNLRDALENKEFELYYQPQVNLFNGKVEGMEALIRWNNKELGFVPPNNFIPIAEKTGLIVPIGNWVLETACKQNRLWLDKGLSYNSIAVNVSCIQFIRHDFIDKVNDILTSENLQSIFLEIEITESLLMDSTEDNINKLKDLKAMGVKISLDDFGTGYSSLNYLRQLPINVLKIDKSFVQEICDNTEQRLIVDVIINLSHKLGYKVVAEGVETKVQLELLKDMGCDIGQGYYFSRPVNAETMEALLMRNEKLT</sequence>
<evidence type="ECO:0000313" key="8">
    <source>
        <dbReference type="EMBL" id="MBL4935538.1"/>
    </source>
</evidence>
<evidence type="ECO:0000259" key="5">
    <source>
        <dbReference type="PROSITE" id="PS50113"/>
    </source>
</evidence>
<keyword evidence="9" id="KW-1185">Reference proteome</keyword>
<feature type="signal peptide" evidence="3">
    <location>
        <begin position="1"/>
        <end position="26"/>
    </location>
</feature>
<keyword evidence="1" id="KW-0175">Coiled coil</keyword>
<comment type="caution">
    <text evidence="8">The sequence shown here is derived from an EMBL/GenBank/DDBJ whole genome shotgun (WGS) entry which is preliminary data.</text>
</comment>
<dbReference type="Gene3D" id="3.20.20.450">
    <property type="entry name" value="EAL domain"/>
    <property type="match status" value="1"/>
</dbReference>
<feature type="coiled-coil region" evidence="1">
    <location>
        <begin position="377"/>
        <end position="418"/>
    </location>
</feature>
<dbReference type="RefSeq" id="WP_202748141.1">
    <property type="nucleotide sequence ID" value="NZ_JAESWC010000002.1"/>
</dbReference>
<feature type="transmembrane region" description="Helical" evidence="2">
    <location>
        <begin position="344"/>
        <end position="367"/>
    </location>
</feature>
<dbReference type="InterPro" id="IPR035919">
    <property type="entry name" value="EAL_sf"/>
</dbReference>